<dbReference type="EMBL" id="PTIT01000042">
    <property type="protein sequence ID" value="PPK49918.1"/>
    <property type="molecule type" value="Genomic_DNA"/>
</dbReference>
<evidence type="ECO:0000313" key="1">
    <source>
        <dbReference type="EMBL" id="PPK49918.1"/>
    </source>
</evidence>
<organism evidence="2 3">
    <name type="scientific">Marinobacter persicus</name>
    <dbReference type="NCBI Taxonomy" id="930118"/>
    <lineage>
        <taxon>Bacteria</taxon>
        <taxon>Pseudomonadati</taxon>
        <taxon>Pseudomonadota</taxon>
        <taxon>Gammaproteobacteria</taxon>
        <taxon>Pseudomonadales</taxon>
        <taxon>Marinobacteraceae</taxon>
        <taxon>Marinobacter</taxon>
    </lineage>
</organism>
<keyword evidence="4" id="KW-1185">Reference proteome</keyword>
<reference evidence="1 4" key="1">
    <citation type="submission" date="2018-02" db="EMBL/GenBank/DDBJ databases">
        <title>Deep subsurface shale carbon reservoir microbial communities from Ohio and West Virginia, USA.</title>
        <authorList>
            <person name="Wrighton K."/>
        </authorList>
    </citation>
    <scope>NUCLEOTIDE SEQUENCE [LARGE SCALE GENOMIC DNA]</scope>
    <source>
        <strain evidence="1 4">UTICA-S1B6</strain>
    </source>
</reference>
<proteinExistence type="predicted"/>
<dbReference type="AlphaFoldDB" id="A0A2S6G275"/>
<dbReference type="Proteomes" id="UP000239648">
    <property type="component" value="Unassembled WGS sequence"/>
</dbReference>
<sequence>MCQVIETDLEWFAGYVGGVSRDAIAAGGKLVTIPLLDQQSMMFELQKQKSRLEGLDGGTKFIEAICVLVSFFETGSALKDKPESLET</sequence>
<protein>
    <submittedName>
        <fullName evidence="2">Uncharacterized protein</fullName>
    </submittedName>
</protein>
<accession>A0A2S6G275</accession>
<dbReference type="EMBL" id="PTIU01000043">
    <property type="protein sequence ID" value="PPK51601.1"/>
    <property type="molecule type" value="Genomic_DNA"/>
</dbReference>
<evidence type="ECO:0000313" key="4">
    <source>
        <dbReference type="Proteomes" id="UP000239648"/>
    </source>
</evidence>
<evidence type="ECO:0000313" key="2">
    <source>
        <dbReference type="EMBL" id="PPK51601.1"/>
    </source>
</evidence>
<name>A0A2S6G275_9GAMM</name>
<gene>
    <name evidence="2" type="ORF">B0H24_104312</name>
    <name evidence="1" type="ORF">BY455_1423</name>
</gene>
<dbReference type="Proteomes" id="UP000239446">
    <property type="component" value="Unassembled WGS sequence"/>
</dbReference>
<evidence type="ECO:0000313" key="3">
    <source>
        <dbReference type="Proteomes" id="UP000239446"/>
    </source>
</evidence>
<comment type="caution">
    <text evidence="2">The sequence shown here is derived from an EMBL/GenBank/DDBJ whole genome shotgun (WGS) entry which is preliminary data.</text>
</comment>
<reference evidence="2 3" key="2">
    <citation type="submission" date="2018-02" db="EMBL/GenBank/DDBJ databases">
        <title>Subsurface microbial communities from deep shales in Ohio and West Virginia, USA.</title>
        <authorList>
            <person name="Wrighton K."/>
        </authorList>
    </citation>
    <scope>NUCLEOTIDE SEQUENCE [LARGE SCALE GENOMIC DNA]</scope>
    <source>
        <strain evidence="2 3">UTICA-S1B9</strain>
    </source>
</reference>